<sequence length="273" mass="28942">MSSGLLAGKRGLIMGLANDKSIAWGIAQACAAQGAELAFSYQGEALLKRVQPLAASIGSSTFIECDVGSEESLDGLFDAIKAKWGSVDFVVHAIGFSDKNELRGRYVDTSRGNFTMTMDISVYSFTAVCQRAAAIMAPGGSLLTLTYYGAEKVMPHYNVMGVAKAALEASVKYLAEDLGKDGIRVNAISAGPIKTLAASGIGDFRYIMKWNELNSPLRRNVTQEEVGKAALYLLSDLGSGTTGENLHVDAGYHVVGMKAVDAPDIDVVTGRKE</sequence>
<dbReference type="PRINTS" id="PR00081">
    <property type="entry name" value="GDHRDH"/>
</dbReference>
<evidence type="ECO:0000313" key="13">
    <source>
        <dbReference type="EMBL" id="GGW36348.1"/>
    </source>
</evidence>
<feature type="active site" description="Proton acceptor" evidence="11">
    <location>
        <position position="147"/>
    </location>
</feature>
<comment type="catalytic activity">
    <reaction evidence="9 10">
        <text>a 2,3-saturated acyl-[ACP] + NAD(+) = a (2E)-enoyl-[ACP] + NADH + H(+)</text>
        <dbReference type="Rhea" id="RHEA:10240"/>
        <dbReference type="Rhea" id="RHEA-COMP:9925"/>
        <dbReference type="Rhea" id="RHEA-COMP:9926"/>
        <dbReference type="ChEBI" id="CHEBI:15378"/>
        <dbReference type="ChEBI" id="CHEBI:57540"/>
        <dbReference type="ChEBI" id="CHEBI:57945"/>
        <dbReference type="ChEBI" id="CHEBI:78784"/>
        <dbReference type="ChEBI" id="CHEBI:78785"/>
        <dbReference type="EC" id="1.3.1.9"/>
    </reaction>
</comment>
<dbReference type="FunFam" id="3.40.50.720:FF:000054">
    <property type="entry name" value="Enoyl-[acyl-carrier-protein] reductase [NADH]"/>
    <property type="match status" value="1"/>
</dbReference>
<dbReference type="InterPro" id="IPR002347">
    <property type="entry name" value="SDR_fam"/>
</dbReference>
<protein>
    <recommendedName>
        <fullName evidence="10">Enoyl-[acyl-carrier-protein] reductase [NADH]</fullName>
        <ecNumber evidence="10">1.3.1.9</ecNumber>
    </recommendedName>
</protein>
<organism evidence="13 14">
    <name type="scientific">Gemmobacter lanyuensis</name>
    <dbReference type="NCBI Taxonomy" id="1054497"/>
    <lineage>
        <taxon>Bacteria</taxon>
        <taxon>Pseudomonadati</taxon>
        <taxon>Pseudomonadota</taxon>
        <taxon>Alphaproteobacteria</taxon>
        <taxon>Rhodobacterales</taxon>
        <taxon>Paracoccaceae</taxon>
        <taxon>Gemmobacter</taxon>
    </lineage>
</organism>
<keyword evidence="6 10" id="KW-0520">NAD</keyword>
<dbReference type="PANTHER" id="PTHR43159">
    <property type="entry name" value="ENOYL-[ACYL-CARRIER-PROTEIN] REDUCTASE"/>
    <property type="match status" value="1"/>
</dbReference>
<dbReference type="Pfam" id="PF13561">
    <property type="entry name" value="adh_short_C2"/>
    <property type="match status" value="1"/>
</dbReference>
<evidence type="ECO:0000256" key="10">
    <source>
        <dbReference type="PIRNR" id="PIRNR000094"/>
    </source>
</evidence>
<keyword evidence="4" id="KW-0276">Fatty acid metabolism</keyword>
<dbReference type="AlphaFoldDB" id="A0A918IY35"/>
<evidence type="ECO:0000256" key="9">
    <source>
        <dbReference type="ARBA" id="ARBA00048572"/>
    </source>
</evidence>
<feature type="binding site" evidence="12">
    <location>
        <position position="42"/>
    </location>
    <ligand>
        <name>NAD(+)</name>
        <dbReference type="ChEBI" id="CHEBI:57540"/>
    </ligand>
</feature>
<evidence type="ECO:0000256" key="11">
    <source>
        <dbReference type="PIRSR" id="PIRSR000094-1"/>
    </source>
</evidence>
<feature type="binding site" evidence="12">
    <location>
        <position position="94"/>
    </location>
    <ligand>
        <name>NAD(+)</name>
        <dbReference type="ChEBI" id="CHEBI:57540"/>
    </ligand>
</feature>
<reference evidence="13" key="2">
    <citation type="submission" date="2020-09" db="EMBL/GenBank/DDBJ databases">
        <authorList>
            <person name="Sun Q."/>
            <person name="Kim S."/>
        </authorList>
    </citation>
    <scope>NUCLEOTIDE SEQUENCE</scope>
    <source>
        <strain evidence="13">KCTC 23714</strain>
    </source>
</reference>
<comment type="similarity">
    <text evidence="2 10">Belongs to the short-chain dehydrogenases/reductases (SDR) family. FabI subfamily.</text>
</comment>
<evidence type="ECO:0000256" key="8">
    <source>
        <dbReference type="ARBA" id="ARBA00023160"/>
    </source>
</evidence>
<comment type="caution">
    <text evidence="13">The sequence shown here is derived from an EMBL/GenBank/DDBJ whole genome shotgun (WGS) entry which is preliminary data.</text>
</comment>
<dbReference type="RefSeq" id="WP_189634316.1">
    <property type="nucleotide sequence ID" value="NZ_BMYQ01000008.1"/>
</dbReference>
<feature type="active site" description="Proton acceptor" evidence="11">
    <location>
        <position position="157"/>
    </location>
</feature>
<keyword evidence="5 10" id="KW-0560">Oxidoreductase</keyword>
<evidence type="ECO:0000256" key="1">
    <source>
        <dbReference type="ARBA" id="ARBA00005194"/>
    </source>
</evidence>
<dbReference type="PIRSF" id="PIRSF000094">
    <property type="entry name" value="Enoyl-ACP_rdct"/>
    <property type="match status" value="1"/>
</dbReference>
<feature type="binding site" evidence="12">
    <location>
        <begin position="21"/>
        <end position="22"/>
    </location>
    <ligand>
        <name>NAD(+)</name>
        <dbReference type="ChEBI" id="CHEBI:57540"/>
    </ligand>
</feature>
<proteinExistence type="inferred from homology"/>
<dbReference type="SUPFAM" id="SSF51735">
    <property type="entry name" value="NAD(P)-binding Rossmann-fold domains"/>
    <property type="match status" value="1"/>
</dbReference>
<evidence type="ECO:0000256" key="12">
    <source>
        <dbReference type="PIRSR" id="PIRSR000094-3"/>
    </source>
</evidence>
<dbReference type="GO" id="GO:0006633">
    <property type="term" value="P:fatty acid biosynthetic process"/>
    <property type="evidence" value="ECO:0007669"/>
    <property type="project" value="UniProtKB-KW"/>
</dbReference>
<name>A0A918IY35_9RHOB</name>
<keyword evidence="7" id="KW-0443">Lipid metabolism</keyword>
<comment type="pathway">
    <text evidence="1">Lipid metabolism; fatty acid biosynthesis.</text>
</comment>
<dbReference type="NCBIfam" id="NF006019">
    <property type="entry name" value="PRK08159.1"/>
    <property type="match status" value="1"/>
</dbReference>
<dbReference type="EMBL" id="BMYQ01000008">
    <property type="protein sequence ID" value="GGW36348.1"/>
    <property type="molecule type" value="Genomic_DNA"/>
</dbReference>
<reference evidence="13" key="1">
    <citation type="journal article" date="2014" name="Int. J. Syst. Evol. Microbiol.">
        <title>Complete genome sequence of Corynebacterium casei LMG S-19264T (=DSM 44701T), isolated from a smear-ripened cheese.</title>
        <authorList>
            <consortium name="US DOE Joint Genome Institute (JGI-PGF)"/>
            <person name="Walter F."/>
            <person name="Albersmeier A."/>
            <person name="Kalinowski J."/>
            <person name="Ruckert C."/>
        </authorList>
    </citation>
    <scope>NUCLEOTIDE SEQUENCE</scope>
    <source>
        <strain evidence="13">KCTC 23714</strain>
    </source>
</reference>
<dbReference type="GO" id="GO:0004318">
    <property type="term" value="F:enoyl-[acyl-carrier-protein] reductase (NADH) activity"/>
    <property type="evidence" value="ECO:0007669"/>
    <property type="project" value="UniProtKB-EC"/>
</dbReference>
<dbReference type="Gene3D" id="3.40.50.720">
    <property type="entry name" value="NAD(P)-binding Rossmann-like Domain"/>
    <property type="match status" value="1"/>
</dbReference>
<keyword evidence="3 10" id="KW-0444">Lipid biosynthesis</keyword>
<evidence type="ECO:0000256" key="7">
    <source>
        <dbReference type="ARBA" id="ARBA00023098"/>
    </source>
</evidence>
<feature type="binding site" evidence="12">
    <location>
        <position position="15"/>
    </location>
    <ligand>
        <name>NAD(+)</name>
        <dbReference type="ChEBI" id="CHEBI:57540"/>
    </ligand>
</feature>
<dbReference type="Gene3D" id="1.10.8.400">
    <property type="entry name" value="Enoyl acyl carrier protein reductase"/>
    <property type="match status" value="1"/>
</dbReference>
<evidence type="ECO:0000313" key="14">
    <source>
        <dbReference type="Proteomes" id="UP000628984"/>
    </source>
</evidence>
<evidence type="ECO:0000256" key="2">
    <source>
        <dbReference type="ARBA" id="ARBA00009233"/>
    </source>
</evidence>
<dbReference type="PANTHER" id="PTHR43159:SF2">
    <property type="entry name" value="ENOYL-[ACYL-CARRIER-PROTEIN] REDUCTASE [NADH], CHLOROPLASTIC"/>
    <property type="match status" value="1"/>
</dbReference>
<evidence type="ECO:0000256" key="3">
    <source>
        <dbReference type="ARBA" id="ARBA00022516"/>
    </source>
</evidence>
<dbReference type="EC" id="1.3.1.9" evidence="10"/>
<feature type="binding site" evidence="12">
    <location>
        <position position="164"/>
    </location>
    <ligand>
        <name>NAD(+)</name>
        <dbReference type="ChEBI" id="CHEBI:57540"/>
    </ligand>
</feature>
<dbReference type="CDD" id="cd05372">
    <property type="entry name" value="ENR_SDR"/>
    <property type="match status" value="1"/>
</dbReference>
<dbReference type="InterPro" id="IPR036291">
    <property type="entry name" value="NAD(P)-bd_dom_sf"/>
</dbReference>
<feature type="binding site" evidence="12">
    <location>
        <begin position="193"/>
        <end position="197"/>
    </location>
    <ligand>
        <name>NAD(+)</name>
        <dbReference type="ChEBI" id="CHEBI:57540"/>
    </ligand>
</feature>
<dbReference type="InterPro" id="IPR014358">
    <property type="entry name" value="Enoyl-ACP_Rdtase_NADH"/>
</dbReference>
<evidence type="ECO:0000256" key="5">
    <source>
        <dbReference type="ARBA" id="ARBA00023002"/>
    </source>
</evidence>
<dbReference type="Proteomes" id="UP000628984">
    <property type="component" value="Unassembled WGS sequence"/>
</dbReference>
<dbReference type="FunFam" id="1.10.8.400:FF:000001">
    <property type="entry name" value="Enoyl-[acyl-carrier-protein] reductase [NADH]"/>
    <property type="match status" value="1"/>
</dbReference>
<feature type="binding site" evidence="12">
    <location>
        <begin position="66"/>
        <end position="67"/>
    </location>
    <ligand>
        <name>NAD(+)</name>
        <dbReference type="ChEBI" id="CHEBI:57540"/>
    </ligand>
</feature>
<gene>
    <name evidence="13" type="primary">fabI1</name>
    <name evidence="13" type="ORF">GCM10011452_26030</name>
</gene>
<accession>A0A918IY35</accession>
<keyword evidence="8 10" id="KW-0275">Fatty acid biosynthesis</keyword>
<evidence type="ECO:0000256" key="4">
    <source>
        <dbReference type="ARBA" id="ARBA00022832"/>
    </source>
</evidence>
<evidence type="ECO:0000256" key="6">
    <source>
        <dbReference type="ARBA" id="ARBA00023027"/>
    </source>
</evidence>
<keyword evidence="14" id="KW-1185">Reference proteome</keyword>